<dbReference type="InterPro" id="IPR036779">
    <property type="entry name" value="LysM_dom_sf"/>
</dbReference>
<dbReference type="RefSeq" id="WP_144256117.1">
    <property type="nucleotide sequence ID" value="NZ_VJZT01000006.1"/>
</dbReference>
<comment type="caution">
    <text evidence="8">The sequence shown here is derived from an EMBL/GenBank/DDBJ whole genome shotgun (WGS) entry which is preliminary data.</text>
</comment>
<evidence type="ECO:0000313" key="8">
    <source>
        <dbReference type="EMBL" id="TRX40037.1"/>
    </source>
</evidence>
<dbReference type="Pfam" id="PF01832">
    <property type="entry name" value="Glucosaminidase"/>
    <property type="match status" value="1"/>
</dbReference>
<dbReference type="PANTHER" id="PTHR33308:SF9">
    <property type="entry name" value="PEPTIDOGLYCAN HYDROLASE FLGJ"/>
    <property type="match status" value="1"/>
</dbReference>
<dbReference type="Proteomes" id="UP000316371">
    <property type="component" value="Unassembled WGS sequence"/>
</dbReference>
<name>A0A553E4T2_9FLAO</name>
<evidence type="ECO:0000256" key="5">
    <source>
        <dbReference type="SAM" id="MobiDB-lite"/>
    </source>
</evidence>
<dbReference type="EMBL" id="VJZT01000006">
    <property type="protein sequence ID" value="TRX40037.1"/>
    <property type="molecule type" value="Genomic_DNA"/>
</dbReference>
<sequence>MFKKSLLLLSFLLLIRCGSSKPAIITTKGSHYKSKNEGSYSSKKSNSRYPKKSNSDTEIIESTSRTLVTSDVVNGYVFHYKDVAMKNMKKYGIPASIILAQGILESGAGQGNLAVTANNHFGIKCYKDWTGETVYHDDDSSNECFRKYKNPEESFQDHAEIVSKRTRYASLFSLPKDDYAAWAKGLRAAGYATDAKYPEKLISYIERYHLDQYDNQVLGKEYVIDKSQNATVIPVTNTEGKVYEVQKGDTLYSISKKFNILVEDLKQKNNLPDFSIAVGQQLIVK</sequence>
<dbReference type="Gene3D" id="1.10.530.10">
    <property type="match status" value="1"/>
</dbReference>
<evidence type="ECO:0000313" key="9">
    <source>
        <dbReference type="Proteomes" id="UP000316371"/>
    </source>
</evidence>
<gene>
    <name evidence="8" type="ORF">FNW21_07460</name>
</gene>
<feature type="chain" id="PRO_5022076552" description="Peptidoglycan hydrolase" evidence="6">
    <location>
        <begin position="23"/>
        <end position="285"/>
    </location>
</feature>
<dbReference type="GO" id="GO:0004040">
    <property type="term" value="F:amidase activity"/>
    <property type="evidence" value="ECO:0007669"/>
    <property type="project" value="InterPro"/>
</dbReference>
<dbReference type="GO" id="GO:0042742">
    <property type="term" value="P:defense response to bacterium"/>
    <property type="evidence" value="ECO:0007669"/>
    <property type="project" value="UniProtKB-KW"/>
</dbReference>
<keyword evidence="9" id="KW-1185">Reference proteome</keyword>
<dbReference type="Gene3D" id="3.10.350.10">
    <property type="entry name" value="LysM domain"/>
    <property type="match status" value="1"/>
</dbReference>
<dbReference type="InterPro" id="IPR051056">
    <property type="entry name" value="Glycosyl_Hydrolase_73"/>
</dbReference>
<keyword evidence="3" id="KW-0378">Hydrolase</keyword>
<dbReference type="SMART" id="SM00257">
    <property type="entry name" value="LysM"/>
    <property type="match status" value="1"/>
</dbReference>
<feature type="region of interest" description="Disordered" evidence="5">
    <location>
        <begin position="31"/>
        <end position="57"/>
    </location>
</feature>
<dbReference type="InterPro" id="IPR002901">
    <property type="entry name" value="MGlyc_endo_b_GlcNAc-like_dom"/>
</dbReference>
<dbReference type="PROSITE" id="PS51782">
    <property type="entry name" value="LYSM"/>
    <property type="match status" value="1"/>
</dbReference>
<feature type="domain" description="LysM" evidence="7">
    <location>
        <begin position="241"/>
        <end position="284"/>
    </location>
</feature>
<reference evidence="8 9" key="1">
    <citation type="submission" date="2019-07" db="EMBL/GenBank/DDBJ databases">
        <title>Novel species of Flavobacterium.</title>
        <authorList>
            <person name="Liu Q."/>
            <person name="Xin Y.-H."/>
        </authorList>
    </citation>
    <scope>NUCLEOTIDE SEQUENCE [LARGE SCALE GENOMIC DNA]</scope>
    <source>
        <strain evidence="8 9">LB1R34</strain>
    </source>
</reference>
<evidence type="ECO:0000256" key="3">
    <source>
        <dbReference type="ARBA" id="ARBA00022801"/>
    </source>
</evidence>
<feature type="signal peptide" evidence="6">
    <location>
        <begin position="1"/>
        <end position="22"/>
    </location>
</feature>
<keyword evidence="1" id="KW-0929">Antimicrobial</keyword>
<dbReference type="SMART" id="SM00047">
    <property type="entry name" value="LYZ2"/>
    <property type="match status" value="1"/>
</dbReference>
<keyword evidence="6" id="KW-0732">Signal</keyword>
<proteinExistence type="predicted"/>
<dbReference type="GO" id="GO:0031640">
    <property type="term" value="P:killing of cells of another organism"/>
    <property type="evidence" value="ECO:0007669"/>
    <property type="project" value="UniProtKB-KW"/>
</dbReference>
<organism evidence="8 9">
    <name type="scientific">Flavobacterium restrictum</name>
    <dbReference type="NCBI Taxonomy" id="2594428"/>
    <lineage>
        <taxon>Bacteria</taxon>
        <taxon>Pseudomonadati</taxon>
        <taxon>Bacteroidota</taxon>
        <taxon>Flavobacteriia</taxon>
        <taxon>Flavobacteriales</taxon>
        <taxon>Flavobacteriaceae</taxon>
        <taxon>Flavobacterium</taxon>
    </lineage>
</organism>
<keyword evidence="2" id="KW-0081">Bacteriolytic enzyme</keyword>
<dbReference type="Pfam" id="PF01476">
    <property type="entry name" value="LysM"/>
    <property type="match status" value="1"/>
</dbReference>
<evidence type="ECO:0000256" key="2">
    <source>
        <dbReference type="ARBA" id="ARBA00022638"/>
    </source>
</evidence>
<evidence type="ECO:0000259" key="7">
    <source>
        <dbReference type="PROSITE" id="PS51782"/>
    </source>
</evidence>
<dbReference type="AlphaFoldDB" id="A0A553E4T2"/>
<evidence type="ECO:0000256" key="4">
    <source>
        <dbReference type="ARBA" id="ARBA00032108"/>
    </source>
</evidence>
<dbReference type="InterPro" id="IPR018392">
    <property type="entry name" value="LysM"/>
</dbReference>
<dbReference type="OrthoDB" id="977752at2"/>
<protein>
    <recommendedName>
        <fullName evidence="4">Peptidoglycan hydrolase</fullName>
    </recommendedName>
</protein>
<dbReference type="PANTHER" id="PTHR33308">
    <property type="entry name" value="PEPTIDOGLYCAN HYDROLASE FLGJ"/>
    <property type="match status" value="1"/>
</dbReference>
<dbReference type="SUPFAM" id="SSF54106">
    <property type="entry name" value="LysM domain"/>
    <property type="match status" value="1"/>
</dbReference>
<evidence type="ECO:0000256" key="6">
    <source>
        <dbReference type="SAM" id="SignalP"/>
    </source>
</evidence>
<dbReference type="CDD" id="cd00118">
    <property type="entry name" value="LysM"/>
    <property type="match status" value="1"/>
</dbReference>
<evidence type="ECO:0000256" key="1">
    <source>
        <dbReference type="ARBA" id="ARBA00022529"/>
    </source>
</evidence>
<accession>A0A553E4T2</accession>